<accession>A0A382JVV4</accession>
<dbReference type="EMBL" id="UINC01076772">
    <property type="protein sequence ID" value="SVC16250.1"/>
    <property type="molecule type" value="Genomic_DNA"/>
</dbReference>
<evidence type="ECO:0000313" key="2">
    <source>
        <dbReference type="EMBL" id="SVC16250.1"/>
    </source>
</evidence>
<name>A0A382JVV4_9ZZZZ</name>
<protein>
    <submittedName>
        <fullName evidence="2">Uncharacterized protein</fullName>
    </submittedName>
</protein>
<keyword evidence="1" id="KW-1133">Transmembrane helix</keyword>
<proteinExistence type="predicted"/>
<reference evidence="2" key="1">
    <citation type="submission" date="2018-05" db="EMBL/GenBank/DDBJ databases">
        <authorList>
            <person name="Lanie J.A."/>
            <person name="Ng W.-L."/>
            <person name="Kazmierczak K.M."/>
            <person name="Andrzejewski T.M."/>
            <person name="Davidsen T.M."/>
            <person name="Wayne K.J."/>
            <person name="Tettelin H."/>
            <person name="Glass J.I."/>
            <person name="Rusch D."/>
            <person name="Podicherti R."/>
            <person name="Tsui H.-C.T."/>
            <person name="Winkler M.E."/>
        </authorList>
    </citation>
    <scope>NUCLEOTIDE SEQUENCE</scope>
</reference>
<organism evidence="2">
    <name type="scientific">marine metagenome</name>
    <dbReference type="NCBI Taxonomy" id="408172"/>
    <lineage>
        <taxon>unclassified sequences</taxon>
        <taxon>metagenomes</taxon>
        <taxon>ecological metagenomes</taxon>
    </lineage>
</organism>
<dbReference type="AlphaFoldDB" id="A0A382JVV4"/>
<sequence>LGRIIYMGRILDNLEITFLKSKVFLNKRRLELKEFYKRINLRKELLFKLDEPKKWFEQNTKSIQFLFENEELRNYIFDKFSVLWEKGKISKDKEIYAIITQVSVANAILAGIPGKLGIGVFVCIALEFYMALAIARKIGFKISEDDLDETELKSWIWEKFKSLAPYGLYFTFVGFIAVFAFKHMFSFVFSLVPGPVSFVVVVSEYVVTTFVGILFWTSFEQVNDPRNKIILKSTYEKTKNLLVYQKDSLKHTFTRENIEDAYKKLHAWFTGDYLENLPKIRGDVFVSIAIGQLLIGKHDALEGPLGQMFLQSIRDRWSQLEEATPEDISVFMNEAYSQDQIPGVINVIKGKFFENLVEAHENADGDEWTAMLHEDESYPGSDMIMTNADTGETIELSLKATQSANYIESSLLKYPEIPIMVSSEVSEQFKD</sequence>
<evidence type="ECO:0000256" key="1">
    <source>
        <dbReference type="SAM" id="Phobius"/>
    </source>
</evidence>
<keyword evidence="1" id="KW-0472">Membrane</keyword>
<feature type="transmembrane region" description="Helical" evidence="1">
    <location>
        <begin position="95"/>
        <end position="112"/>
    </location>
</feature>
<keyword evidence="1" id="KW-0812">Transmembrane</keyword>
<gene>
    <name evidence="2" type="ORF">METZ01_LOCUS269104</name>
</gene>
<feature type="transmembrane region" description="Helical" evidence="1">
    <location>
        <begin position="118"/>
        <end position="135"/>
    </location>
</feature>
<feature type="non-terminal residue" evidence="2">
    <location>
        <position position="1"/>
    </location>
</feature>
<feature type="transmembrane region" description="Helical" evidence="1">
    <location>
        <begin position="166"/>
        <end position="192"/>
    </location>
</feature>
<feature type="transmembrane region" description="Helical" evidence="1">
    <location>
        <begin position="198"/>
        <end position="219"/>
    </location>
</feature>
<feature type="non-terminal residue" evidence="2">
    <location>
        <position position="431"/>
    </location>
</feature>